<reference evidence="5" key="1">
    <citation type="submission" date="2016-05" db="EMBL/GenBank/DDBJ databases">
        <title>Comparative genomics of biotechnologically important yeasts.</title>
        <authorList>
            <consortium name="DOE Joint Genome Institute"/>
            <person name="Riley R."/>
            <person name="Haridas S."/>
            <person name="Wolfe K.H."/>
            <person name="Lopes M.R."/>
            <person name="Hittinger C.T."/>
            <person name="Goker M."/>
            <person name="Salamov A."/>
            <person name="Wisecaver J."/>
            <person name="Long T.M."/>
            <person name="Aerts A.L."/>
            <person name="Barry K."/>
            <person name="Choi C."/>
            <person name="Clum A."/>
            <person name="Coughlan A.Y."/>
            <person name="Deshpande S."/>
            <person name="Douglass A.P."/>
            <person name="Hanson S.J."/>
            <person name="Klenk H.-P."/>
            <person name="Labutti K."/>
            <person name="Lapidus A."/>
            <person name="Lindquist E."/>
            <person name="Lipzen A."/>
            <person name="Meier-Kolthoff J.P."/>
            <person name="Ohm R.A."/>
            <person name="Otillar R.P."/>
            <person name="Pangilinan J."/>
            <person name="Peng Y."/>
            <person name="Rokas A."/>
            <person name="Rosa C.A."/>
            <person name="Scheuner C."/>
            <person name="Sibirny A.A."/>
            <person name="Slot J.C."/>
            <person name="Stielow J.B."/>
            <person name="Sun H."/>
            <person name="Kurtzman C.P."/>
            <person name="Blackwell M."/>
            <person name="Grigoriev I.V."/>
            <person name="Jeffries T.W."/>
        </authorList>
    </citation>
    <scope>NUCLEOTIDE SEQUENCE [LARGE SCALE GENOMIC DNA]</scope>
    <source>
        <strain evidence="5">DSM 1968</strain>
    </source>
</reference>
<evidence type="ECO:0000259" key="3">
    <source>
        <dbReference type="PROSITE" id="PS51517"/>
    </source>
</evidence>
<dbReference type="PROSITE" id="PS51517">
    <property type="entry name" value="NDT80"/>
    <property type="match status" value="1"/>
</dbReference>
<name>A0A1D2VC96_9ASCO</name>
<evidence type="ECO:0000313" key="4">
    <source>
        <dbReference type="EMBL" id="ODV59344.1"/>
    </source>
</evidence>
<accession>A0A1D2VC96</accession>
<proteinExistence type="predicted"/>
<dbReference type="InterPro" id="IPR024061">
    <property type="entry name" value="NDT80_DNA-bd_dom"/>
</dbReference>
<dbReference type="GO" id="GO:0051321">
    <property type="term" value="P:meiotic cell cycle"/>
    <property type="evidence" value="ECO:0007669"/>
    <property type="project" value="TreeGrafter"/>
</dbReference>
<keyword evidence="5" id="KW-1185">Reference proteome</keyword>
<dbReference type="PANTHER" id="PTHR35144:SF2">
    <property type="entry name" value="MEIOSIS-SPECIFIC TRANSCRIPTION FACTOR NDT80"/>
    <property type="match status" value="1"/>
</dbReference>
<feature type="non-terminal residue" evidence="4">
    <location>
        <position position="255"/>
    </location>
</feature>
<feature type="non-terminal residue" evidence="4">
    <location>
        <position position="1"/>
    </location>
</feature>
<evidence type="ECO:0000256" key="1">
    <source>
        <dbReference type="ARBA" id="ARBA00023125"/>
    </source>
</evidence>
<dbReference type="InterPro" id="IPR052605">
    <property type="entry name" value="Fungal_trans_regulator"/>
</dbReference>
<dbReference type="Proteomes" id="UP000095038">
    <property type="component" value="Unassembled WGS sequence"/>
</dbReference>
<dbReference type="InParanoid" id="A0A1D2VC96"/>
<dbReference type="InterPro" id="IPR037141">
    <property type="entry name" value="NDT80_DNA-bd_dom_sf"/>
</dbReference>
<feature type="DNA-binding region" description="NDT80" evidence="2">
    <location>
        <begin position="1"/>
        <end position="255"/>
    </location>
</feature>
<gene>
    <name evidence="4" type="ORF">ASCRUDRAFT_27090</name>
</gene>
<dbReference type="GO" id="GO:0045944">
    <property type="term" value="P:positive regulation of transcription by RNA polymerase II"/>
    <property type="evidence" value="ECO:0007669"/>
    <property type="project" value="TreeGrafter"/>
</dbReference>
<dbReference type="EMBL" id="KV454486">
    <property type="protein sequence ID" value="ODV59344.1"/>
    <property type="molecule type" value="Genomic_DNA"/>
</dbReference>
<dbReference type="SUPFAM" id="SSF49417">
    <property type="entry name" value="p53-like transcription factors"/>
    <property type="match status" value="1"/>
</dbReference>
<dbReference type="GeneID" id="30963617"/>
<organism evidence="4 5">
    <name type="scientific">Ascoidea rubescens DSM 1968</name>
    <dbReference type="NCBI Taxonomy" id="1344418"/>
    <lineage>
        <taxon>Eukaryota</taxon>
        <taxon>Fungi</taxon>
        <taxon>Dikarya</taxon>
        <taxon>Ascomycota</taxon>
        <taxon>Saccharomycotina</taxon>
        <taxon>Saccharomycetes</taxon>
        <taxon>Ascoideaceae</taxon>
        <taxon>Ascoidea</taxon>
    </lineage>
</organism>
<dbReference type="GO" id="GO:0000228">
    <property type="term" value="C:nuclear chromosome"/>
    <property type="evidence" value="ECO:0007669"/>
    <property type="project" value="TreeGrafter"/>
</dbReference>
<dbReference type="RefSeq" id="XP_020045651.1">
    <property type="nucleotide sequence ID" value="XM_020189981.1"/>
</dbReference>
<dbReference type="InterPro" id="IPR008967">
    <property type="entry name" value="p53-like_TF_DNA-bd_sf"/>
</dbReference>
<dbReference type="Pfam" id="PF05224">
    <property type="entry name" value="NDT80_PhoG"/>
    <property type="match status" value="1"/>
</dbReference>
<dbReference type="PANTHER" id="PTHR35144">
    <property type="entry name" value="MEIOSIS-SPECIFIC TRANSCRIPTION FACTOR NDT80"/>
    <property type="match status" value="1"/>
</dbReference>
<dbReference type="AlphaFoldDB" id="A0A1D2VC96"/>
<feature type="domain" description="NDT80" evidence="3">
    <location>
        <begin position="1"/>
        <end position="255"/>
    </location>
</feature>
<sequence length="255" mass="29464">QKLAPRSSLQFKVGPQFTKTWINHQVIASNGTVLNPVIFARIDRGFEKIGEEWIGYKRNYFTLVTTFKFENQDFIDFLSGNFSIYLNNSLHQVNYFALKLISKCSEDDTYINLVQHTAKRDRGPQFAPPVYPSVPGDLPNHTVIKEAANVRNGDKIAKLDKIFYFNRNDYFSKEDLNKSSTCLSNYPKDKISKVARYERIQFASSINYRKPASSNRHFKLFVQLVAYTKNDNQEHVIAFTETPPLIIRGRSPSNY</sequence>
<dbReference type="Gene3D" id="2.60.40.1390">
    <property type="entry name" value="NDT80 DNA-binding domain"/>
    <property type="match status" value="1"/>
</dbReference>
<protein>
    <submittedName>
        <fullName evidence="4">p53-like transcription factor</fullName>
    </submittedName>
</protein>
<dbReference type="GO" id="GO:0003700">
    <property type="term" value="F:DNA-binding transcription factor activity"/>
    <property type="evidence" value="ECO:0007669"/>
    <property type="project" value="UniProtKB-UniRule"/>
</dbReference>
<keyword evidence="1 2" id="KW-0238">DNA-binding</keyword>
<evidence type="ECO:0000313" key="5">
    <source>
        <dbReference type="Proteomes" id="UP000095038"/>
    </source>
</evidence>
<dbReference type="OrthoDB" id="2288358at2759"/>
<evidence type="ECO:0000256" key="2">
    <source>
        <dbReference type="PROSITE-ProRule" id="PRU00850"/>
    </source>
</evidence>
<dbReference type="GO" id="GO:0003677">
    <property type="term" value="F:DNA binding"/>
    <property type="evidence" value="ECO:0007669"/>
    <property type="project" value="UniProtKB-KW"/>
</dbReference>